<dbReference type="VEuPathDB" id="VectorBase:AARA011237"/>
<keyword evidence="2" id="KW-1185">Reference proteome</keyword>
<evidence type="ECO:0000313" key="2">
    <source>
        <dbReference type="Proteomes" id="UP000075840"/>
    </source>
</evidence>
<organism evidence="1 2">
    <name type="scientific">Anopheles arabiensis</name>
    <name type="common">Mosquito</name>
    <dbReference type="NCBI Taxonomy" id="7173"/>
    <lineage>
        <taxon>Eukaryota</taxon>
        <taxon>Metazoa</taxon>
        <taxon>Ecdysozoa</taxon>
        <taxon>Arthropoda</taxon>
        <taxon>Hexapoda</taxon>
        <taxon>Insecta</taxon>
        <taxon>Pterygota</taxon>
        <taxon>Neoptera</taxon>
        <taxon>Endopterygota</taxon>
        <taxon>Diptera</taxon>
        <taxon>Nematocera</taxon>
        <taxon>Culicoidea</taxon>
        <taxon>Culicidae</taxon>
        <taxon>Anophelinae</taxon>
        <taxon>Anopheles</taxon>
    </lineage>
</organism>
<proteinExistence type="predicted"/>
<sequence>CCYSSKYSYYCLFFLLQIKSQHSPSTTRVLEFVDDLCEEINRNTYVIAKICKDYVHYKEWSECLQVAKMQYHGRVKRAGFRKAKGEHLTTSVCERY</sequence>
<protein>
    <submittedName>
        <fullName evidence="1">Uncharacterized protein</fullName>
    </submittedName>
</protein>
<reference evidence="1" key="1">
    <citation type="submission" date="2022-08" db="UniProtKB">
        <authorList>
            <consortium name="EnsemblMetazoa"/>
        </authorList>
    </citation>
    <scope>IDENTIFICATION</scope>
    <source>
        <strain evidence="1">Dongola</strain>
    </source>
</reference>
<dbReference type="Proteomes" id="UP000075840">
    <property type="component" value="Unassembled WGS sequence"/>
</dbReference>
<evidence type="ECO:0000313" key="1">
    <source>
        <dbReference type="EnsemblMetazoa" id="AARA011237-PA"/>
    </source>
</evidence>
<dbReference type="AlphaFoldDB" id="A0A182ICC0"/>
<dbReference type="EnsemblMetazoa" id="AARA011237-RA">
    <property type="protein sequence ID" value="AARA011237-PA"/>
    <property type="gene ID" value="AARA011237"/>
</dbReference>
<accession>A0A182ICC0</accession>
<dbReference type="EMBL" id="APCN01000793">
    <property type="status" value="NOT_ANNOTATED_CDS"/>
    <property type="molecule type" value="Genomic_DNA"/>
</dbReference>
<name>A0A182ICC0_ANOAR</name>